<sequence length="165" mass="17710">MKTIVTLFSAIMCFALCTSSSFAQQNENRTKIQMTISFEGKEIVADLTSLSTSFSRNLEPTKPTGADSVALATPAYDGASLYISINALKVTDDLLRVLAKKSNRFDGTITVIDSFGRNATQTITFKKAAVYSFSQQASNYGEGYGDSGIALSCDEVAINGISIEK</sequence>
<protein>
    <submittedName>
        <fullName evidence="2">Type VI secretion system tube protein TssD</fullName>
    </submittedName>
</protein>
<keyword evidence="1" id="KW-0732">Signal</keyword>
<evidence type="ECO:0000313" key="3">
    <source>
        <dbReference type="Proteomes" id="UP001597393"/>
    </source>
</evidence>
<dbReference type="Pfam" id="PF17642">
    <property type="entry name" value="TssD"/>
    <property type="match status" value="1"/>
</dbReference>
<proteinExistence type="predicted"/>
<keyword evidence="3" id="KW-1185">Reference proteome</keyword>
<feature type="chain" id="PRO_5045576597" evidence="1">
    <location>
        <begin position="24"/>
        <end position="165"/>
    </location>
</feature>
<dbReference type="InterPro" id="IPR041408">
    <property type="entry name" value="Hcp_Tssd"/>
</dbReference>
<dbReference type="Proteomes" id="UP001597393">
    <property type="component" value="Unassembled WGS sequence"/>
</dbReference>
<comment type="caution">
    <text evidence="2">The sequence shown here is derived from an EMBL/GenBank/DDBJ whole genome shotgun (WGS) entry which is preliminary data.</text>
</comment>
<name>A0ABW5NM13_9SPHI</name>
<dbReference type="RefSeq" id="WP_380869423.1">
    <property type="nucleotide sequence ID" value="NZ_JBHUMA010000006.1"/>
</dbReference>
<accession>A0ABW5NM13</accession>
<evidence type="ECO:0000256" key="1">
    <source>
        <dbReference type="SAM" id="SignalP"/>
    </source>
</evidence>
<dbReference type="EMBL" id="JBHUMA010000006">
    <property type="protein sequence ID" value="MFD2599297.1"/>
    <property type="molecule type" value="Genomic_DNA"/>
</dbReference>
<organism evidence="2 3">
    <name type="scientific">Sphingobacterium corticis</name>
    <dbReference type="NCBI Taxonomy" id="1812823"/>
    <lineage>
        <taxon>Bacteria</taxon>
        <taxon>Pseudomonadati</taxon>
        <taxon>Bacteroidota</taxon>
        <taxon>Sphingobacteriia</taxon>
        <taxon>Sphingobacteriales</taxon>
        <taxon>Sphingobacteriaceae</taxon>
        <taxon>Sphingobacterium</taxon>
    </lineage>
</organism>
<reference evidence="3" key="1">
    <citation type="journal article" date="2019" name="Int. J. Syst. Evol. Microbiol.">
        <title>The Global Catalogue of Microorganisms (GCM) 10K type strain sequencing project: providing services to taxonomists for standard genome sequencing and annotation.</title>
        <authorList>
            <consortium name="The Broad Institute Genomics Platform"/>
            <consortium name="The Broad Institute Genome Sequencing Center for Infectious Disease"/>
            <person name="Wu L."/>
            <person name="Ma J."/>
        </authorList>
    </citation>
    <scope>NUCLEOTIDE SEQUENCE [LARGE SCALE GENOMIC DNA]</scope>
    <source>
        <strain evidence="3">KCTC 42248</strain>
    </source>
</reference>
<gene>
    <name evidence="2" type="primary">tssD</name>
    <name evidence="2" type="ORF">ACFSQ3_10055</name>
</gene>
<feature type="signal peptide" evidence="1">
    <location>
        <begin position="1"/>
        <end position="23"/>
    </location>
</feature>
<evidence type="ECO:0000313" key="2">
    <source>
        <dbReference type="EMBL" id="MFD2599297.1"/>
    </source>
</evidence>